<dbReference type="AlphaFoldDB" id="A0A1M7K5G4"/>
<dbReference type="InterPro" id="IPR029058">
    <property type="entry name" value="AB_hydrolase_fold"/>
</dbReference>
<evidence type="ECO:0000313" key="4">
    <source>
        <dbReference type="Proteomes" id="UP000184394"/>
    </source>
</evidence>
<sequence length="250" mass="28854">MKDLKLIKNYHSSVNEKILFCFPYAGGGASAFREWISGLDGVIDVCPIQLPGREERICENGYTDMKKLAVDISDTIEDIVENRECYFYGHSMGGKIAYETALELSRRGKKIHHMFISGCEAPHVEISNKIYDLPDEEFCSEIINFEGTPKELCQNKELFKFFLPLLRADFTLAETYCSKKCSPLDCPISVMYGTEDREAEYEAVKEWKPYTRKSFDITSFEGGHFFIKSEMENIWKNMLSRMKVAYVKVR</sequence>
<protein>
    <submittedName>
        <fullName evidence="3">Surfactin synthase thioesterase subunit</fullName>
    </submittedName>
</protein>
<dbReference type="Pfam" id="PF00975">
    <property type="entry name" value="Thioesterase"/>
    <property type="match status" value="1"/>
</dbReference>
<dbReference type="Gene3D" id="3.40.50.1820">
    <property type="entry name" value="alpha/beta hydrolase"/>
    <property type="match status" value="1"/>
</dbReference>
<evidence type="ECO:0000259" key="2">
    <source>
        <dbReference type="Pfam" id="PF00975"/>
    </source>
</evidence>
<evidence type="ECO:0000256" key="1">
    <source>
        <dbReference type="ARBA" id="ARBA00007169"/>
    </source>
</evidence>
<accession>A0A1M7K5G4</accession>
<name>A0A1M7K5G4_RUMFL</name>
<comment type="similarity">
    <text evidence="1">Belongs to the thioesterase family.</text>
</comment>
<gene>
    <name evidence="3" type="ORF">SAMN04487860_107119</name>
</gene>
<organism evidence="3 4">
    <name type="scientific">Ruminococcus flavefaciens</name>
    <dbReference type="NCBI Taxonomy" id="1265"/>
    <lineage>
        <taxon>Bacteria</taxon>
        <taxon>Bacillati</taxon>
        <taxon>Bacillota</taxon>
        <taxon>Clostridia</taxon>
        <taxon>Eubacteriales</taxon>
        <taxon>Oscillospiraceae</taxon>
        <taxon>Ruminococcus</taxon>
    </lineage>
</organism>
<dbReference type="SUPFAM" id="SSF53474">
    <property type="entry name" value="alpha/beta-Hydrolases"/>
    <property type="match status" value="1"/>
</dbReference>
<proteinExistence type="inferred from homology"/>
<dbReference type="RefSeq" id="WP_072950885.1">
    <property type="nucleotide sequence ID" value="NZ_FRCT01000007.1"/>
</dbReference>
<dbReference type="Proteomes" id="UP000184394">
    <property type="component" value="Unassembled WGS sequence"/>
</dbReference>
<dbReference type="InterPro" id="IPR001031">
    <property type="entry name" value="Thioesterase"/>
</dbReference>
<evidence type="ECO:0000313" key="3">
    <source>
        <dbReference type="EMBL" id="SHM60435.1"/>
    </source>
</evidence>
<reference evidence="3 4" key="1">
    <citation type="submission" date="2016-11" db="EMBL/GenBank/DDBJ databases">
        <authorList>
            <person name="Jaros S."/>
            <person name="Januszkiewicz K."/>
            <person name="Wedrychowicz H."/>
        </authorList>
    </citation>
    <scope>NUCLEOTIDE SEQUENCE [LARGE SCALE GENOMIC DNA]</scope>
    <source>
        <strain evidence="3 4">Y1</strain>
    </source>
</reference>
<dbReference type="PANTHER" id="PTHR11487:SF0">
    <property type="entry name" value="S-ACYL FATTY ACID SYNTHASE THIOESTERASE, MEDIUM CHAIN"/>
    <property type="match status" value="1"/>
</dbReference>
<dbReference type="InterPro" id="IPR012223">
    <property type="entry name" value="TEII"/>
</dbReference>
<feature type="domain" description="Thioesterase" evidence="2">
    <location>
        <begin position="18"/>
        <end position="236"/>
    </location>
</feature>
<dbReference type="GO" id="GO:0008610">
    <property type="term" value="P:lipid biosynthetic process"/>
    <property type="evidence" value="ECO:0007669"/>
    <property type="project" value="TreeGrafter"/>
</dbReference>
<dbReference type="EMBL" id="FRCT01000007">
    <property type="protein sequence ID" value="SHM60435.1"/>
    <property type="molecule type" value="Genomic_DNA"/>
</dbReference>
<dbReference type="PANTHER" id="PTHR11487">
    <property type="entry name" value="THIOESTERASE"/>
    <property type="match status" value="1"/>
</dbReference>